<sequence length="429" mass="46866">MWLDQTVDLLRDGYVFTARARRERSSAAAAQRPRYAVTVRLLGRPATVVGGADGVRLFYDSTRMRREGAMPQAIARPLFGRGAVHGLDGEEHRTRKRMFVDALMDRERVDELLELADGLMVEALQEWRRRGGGVVYPTATEVYGRAVIRWAGIEVPPEVEARRADDLAVIVDGFATPVMPYVAAWRRRVVCDRWAAALVRETRSGRRAAPEGSVLARVAAQRGTDGELLDVHTAGVELLNVLRPTVAVARFAAFGAVALAEAPEWRRRLADEVAERGSAVGGPLATAFAHEVRRVYPFVPALAAVATRDTEFERCPIPAGRRVLLDVMATNHDPQEWPEPSTFEPERFLGTGAEWSAPFVPQGGGRPESGHRCPGELVAVGLLALTCARLAELDGRLVRGQDLGWSWGRIPALPRSGVVIAVDAQPSVG</sequence>
<evidence type="ECO:0000256" key="6">
    <source>
        <dbReference type="ARBA" id="ARBA00023004"/>
    </source>
</evidence>
<dbReference type="EMBL" id="BAAANB010000021">
    <property type="protein sequence ID" value="GAA2038146.1"/>
    <property type="molecule type" value="Genomic_DNA"/>
</dbReference>
<proteinExistence type="inferred from homology"/>
<keyword evidence="7" id="KW-0503">Monooxygenase</keyword>
<dbReference type="Gene3D" id="1.10.630.10">
    <property type="entry name" value="Cytochrome P450"/>
    <property type="match status" value="1"/>
</dbReference>
<dbReference type="Pfam" id="PF00067">
    <property type="entry name" value="p450"/>
    <property type="match status" value="1"/>
</dbReference>
<dbReference type="InterPro" id="IPR036396">
    <property type="entry name" value="Cyt_P450_sf"/>
</dbReference>
<dbReference type="Proteomes" id="UP001501285">
    <property type="component" value="Unassembled WGS sequence"/>
</dbReference>
<comment type="cofactor">
    <cofactor evidence="1">
        <name>heme</name>
        <dbReference type="ChEBI" id="CHEBI:30413"/>
    </cofactor>
</comment>
<dbReference type="InterPro" id="IPR002401">
    <property type="entry name" value="Cyt_P450_E_grp-I"/>
</dbReference>
<protein>
    <submittedName>
        <fullName evidence="8">Fatty-acid peroxygenase</fullName>
    </submittedName>
</protein>
<evidence type="ECO:0000256" key="5">
    <source>
        <dbReference type="ARBA" id="ARBA00023002"/>
    </source>
</evidence>
<dbReference type="PANTHER" id="PTHR24286">
    <property type="entry name" value="CYTOCHROME P450 26"/>
    <property type="match status" value="1"/>
</dbReference>
<dbReference type="CDD" id="cd11067">
    <property type="entry name" value="CYP152"/>
    <property type="match status" value="1"/>
</dbReference>
<organism evidence="8 9">
    <name type="scientific">Terrabacter terrae</name>
    <dbReference type="NCBI Taxonomy" id="318434"/>
    <lineage>
        <taxon>Bacteria</taxon>
        <taxon>Bacillati</taxon>
        <taxon>Actinomycetota</taxon>
        <taxon>Actinomycetes</taxon>
        <taxon>Micrococcales</taxon>
        <taxon>Intrasporangiaceae</taxon>
        <taxon>Terrabacter</taxon>
    </lineage>
</organism>
<keyword evidence="5" id="KW-0560">Oxidoreductase</keyword>
<keyword evidence="6" id="KW-0408">Iron</keyword>
<dbReference type="InterPro" id="IPR001128">
    <property type="entry name" value="Cyt_P450"/>
</dbReference>
<evidence type="ECO:0000256" key="1">
    <source>
        <dbReference type="ARBA" id="ARBA00001971"/>
    </source>
</evidence>
<evidence type="ECO:0000256" key="7">
    <source>
        <dbReference type="ARBA" id="ARBA00023033"/>
    </source>
</evidence>
<name>A0ABN2UJA3_9MICO</name>
<dbReference type="SUPFAM" id="SSF48264">
    <property type="entry name" value="Cytochrome P450"/>
    <property type="match status" value="1"/>
</dbReference>
<dbReference type="RefSeq" id="WP_343993283.1">
    <property type="nucleotide sequence ID" value="NZ_BAAANB010000021.1"/>
</dbReference>
<dbReference type="PANTHER" id="PTHR24286:SF24">
    <property type="entry name" value="LANOSTEROL 14-ALPHA DEMETHYLASE"/>
    <property type="match status" value="1"/>
</dbReference>
<keyword evidence="9" id="KW-1185">Reference proteome</keyword>
<evidence type="ECO:0000256" key="4">
    <source>
        <dbReference type="ARBA" id="ARBA00022723"/>
    </source>
</evidence>
<dbReference type="PRINTS" id="PR00463">
    <property type="entry name" value="EP450I"/>
</dbReference>
<evidence type="ECO:0000313" key="8">
    <source>
        <dbReference type="EMBL" id="GAA2038146.1"/>
    </source>
</evidence>
<keyword evidence="3" id="KW-0349">Heme</keyword>
<evidence type="ECO:0000256" key="3">
    <source>
        <dbReference type="ARBA" id="ARBA00022617"/>
    </source>
</evidence>
<gene>
    <name evidence="8" type="primary">cypC</name>
    <name evidence="8" type="ORF">GCM10009740_32810</name>
</gene>
<comment type="caution">
    <text evidence="8">The sequence shown here is derived from an EMBL/GenBank/DDBJ whole genome shotgun (WGS) entry which is preliminary data.</text>
</comment>
<evidence type="ECO:0000256" key="2">
    <source>
        <dbReference type="ARBA" id="ARBA00010617"/>
    </source>
</evidence>
<keyword evidence="4" id="KW-0479">Metal-binding</keyword>
<accession>A0ABN2UJA3</accession>
<reference evidence="8 9" key="1">
    <citation type="journal article" date="2019" name="Int. J. Syst. Evol. Microbiol.">
        <title>The Global Catalogue of Microorganisms (GCM) 10K type strain sequencing project: providing services to taxonomists for standard genome sequencing and annotation.</title>
        <authorList>
            <consortium name="The Broad Institute Genomics Platform"/>
            <consortium name="The Broad Institute Genome Sequencing Center for Infectious Disease"/>
            <person name="Wu L."/>
            <person name="Ma J."/>
        </authorList>
    </citation>
    <scope>NUCLEOTIDE SEQUENCE [LARGE SCALE GENOMIC DNA]</scope>
    <source>
        <strain evidence="8 9">JCM 14283</strain>
    </source>
</reference>
<evidence type="ECO:0000313" key="9">
    <source>
        <dbReference type="Proteomes" id="UP001501285"/>
    </source>
</evidence>
<comment type="similarity">
    <text evidence="2">Belongs to the cytochrome P450 family.</text>
</comment>